<reference evidence="3 4" key="1">
    <citation type="journal article" date="2017" name="Mol. Biol. Evol.">
        <title>The 4-celled Tetrabaena socialis nuclear genome reveals the essential components for genetic control of cell number at the origin of multicellularity in the volvocine lineage.</title>
        <authorList>
            <person name="Featherston J."/>
            <person name="Arakaki Y."/>
            <person name="Hanschen E.R."/>
            <person name="Ferris P.J."/>
            <person name="Michod R.E."/>
            <person name="Olson B.J.S.C."/>
            <person name="Nozaki H."/>
            <person name="Durand P.M."/>
        </authorList>
    </citation>
    <scope>NUCLEOTIDE SEQUENCE [LARGE SCALE GENOMIC DNA]</scope>
    <source>
        <strain evidence="3 4">NIES-571</strain>
    </source>
</reference>
<name>A0A2J8A8N5_9CHLO</name>
<dbReference type="EMBL" id="PGGS01000113">
    <property type="protein sequence ID" value="PNH08870.1"/>
    <property type="molecule type" value="Genomic_DNA"/>
</dbReference>
<dbReference type="Proteomes" id="UP000236333">
    <property type="component" value="Unassembled WGS sequence"/>
</dbReference>
<organism evidence="3 4">
    <name type="scientific">Tetrabaena socialis</name>
    <dbReference type="NCBI Taxonomy" id="47790"/>
    <lineage>
        <taxon>Eukaryota</taxon>
        <taxon>Viridiplantae</taxon>
        <taxon>Chlorophyta</taxon>
        <taxon>core chlorophytes</taxon>
        <taxon>Chlorophyceae</taxon>
        <taxon>CS clade</taxon>
        <taxon>Chlamydomonadales</taxon>
        <taxon>Tetrabaenaceae</taxon>
        <taxon>Tetrabaena</taxon>
    </lineage>
</organism>
<gene>
    <name evidence="3" type="ORF">TSOC_004557</name>
</gene>
<sequence>MVTGRTGAILGATTVAPAGAISGVDETRTNADSAAQVYIQYLKGAVALSSYDLNMAVSTVTIARAAFTTSDPAASKFFGYLDQIYSLGGAIPGLAPPLPSPPPPRPISGPSPPRLPSPPLPPPLPPLLPPVPVNVTTSFMGCYKDNAAVRALAFRLIADRANALLFCARLTKLAGYPFMGLQGSNCFGGTDLARAESYGVRAATECATSCPGNSTQTCGLTTSTLVLVSVYSVT</sequence>
<keyword evidence="4" id="KW-1185">Reference proteome</keyword>
<feature type="domain" description="WSC" evidence="2">
    <location>
        <begin position="136"/>
        <end position="234"/>
    </location>
</feature>
<proteinExistence type="predicted"/>
<dbReference type="InterPro" id="IPR002889">
    <property type="entry name" value="WSC_carb-bd"/>
</dbReference>
<dbReference type="AlphaFoldDB" id="A0A2J8A8N5"/>
<dbReference type="PROSITE" id="PS51212">
    <property type="entry name" value="WSC"/>
    <property type="match status" value="1"/>
</dbReference>
<accession>A0A2J8A8N5</accession>
<evidence type="ECO:0000259" key="2">
    <source>
        <dbReference type="PROSITE" id="PS51212"/>
    </source>
</evidence>
<feature type="region of interest" description="Disordered" evidence="1">
    <location>
        <begin position="96"/>
        <end position="123"/>
    </location>
</feature>
<evidence type="ECO:0000313" key="3">
    <source>
        <dbReference type="EMBL" id="PNH08870.1"/>
    </source>
</evidence>
<dbReference type="SMART" id="SM00321">
    <property type="entry name" value="WSC"/>
    <property type="match status" value="1"/>
</dbReference>
<dbReference type="OrthoDB" id="537843at2759"/>
<dbReference type="Pfam" id="PF01822">
    <property type="entry name" value="WSC"/>
    <property type="match status" value="1"/>
</dbReference>
<comment type="caution">
    <text evidence="3">The sequence shown here is derived from an EMBL/GenBank/DDBJ whole genome shotgun (WGS) entry which is preliminary data.</text>
</comment>
<protein>
    <recommendedName>
        <fullName evidence="2">WSC domain-containing protein</fullName>
    </recommendedName>
</protein>
<evidence type="ECO:0000256" key="1">
    <source>
        <dbReference type="SAM" id="MobiDB-lite"/>
    </source>
</evidence>
<evidence type="ECO:0000313" key="4">
    <source>
        <dbReference type="Proteomes" id="UP000236333"/>
    </source>
</evidence>